<protein>
    <recommendedName>
        <fullName evidence="6">Mitochondrial outer membrane protein</fullName>
    </recommendedName>
</protein>
<evidence type="ECO:0008006" key="6">
    <source>
        <dbReference type="Google" id="ProtNLM"/>
    </source>
</evidence>
<proteinExistence type="predicted"/>
<dbReference type="Pfam" id="PF17171">
    <property type="entry name" value="GST_C_6"/>
    <property type="match status" value="1"/>
</dbReference>
<evidence type="ECO:0000313" key="4">
    <source>
        <dbReference type="EMBL" id="KAH6609501.1"/>
    </source>
</evidence>
<dbReference type="AlphaFoldDB" id="A0A9P8TVF3"/>
<evidence type="ECO:0000259" key="2">
    <source>
        <dbReference type="Pfam" id="PF17171"/>
    </source>
</evidence>
<accession>A0A9P8TVF3</accession>
<dbReference type="InterPro" id="IPR033468">
    <property type="entry name" value="Metaxin_GST"/>
</dbReference>
<dbReference type="Proteomes" id="UP000827724">
    <property type="component" value="Unassembled WGS sequence"/>
</dbReference>
<keyword evidence="5" id="KW-1185">Reference proteome</keyword>
<gene>
    <name evidence="4" type="ORF">Trco_002847</name>
</gene>
<organism evidence="4 5">
    <name type="scientific">Trichoderma cornu-damae</name>
    <dbReference type="NCBI Taxonomy" id="654480"/>
    <lineage>
        <taxon>Eukaryota</taxon>
        <taxon>Fungi</taxon>
        <taxon>Dikarya</taxon>
        <taxon>Ascomycota</taxon>
        <taxon>Pezizomycotina</taxon>
        <taxon>Sordariomycetes</taxon>
        <taxon>Hypocreomycetidae</taxon>
        <taxon>Hypocreales</taxon>
        <taxon>Hypocreaceae</taxon>
        <taxon>Trichoderma</taxon>
    </lineage>
</organism>
<feature type="compositionally biased region" description="Pro residues" evidence="1">
    <location>
        <begin position="136"/>
        <end position="145"/>
    </location>
</feature>
<sequence>MAAAAAAAAAGPPSRPGWFAVPAPVRELFKLFPLATLPADALPERAPERARPRPRLYVFARTDEDARRGRPSFNPQCLKWQVSLMAAEIGWFDRVRHDGNRPANNAVHTLLRIAGVEVDLVPSNNHASPSGALPFLLPPTPPGPPSAGGGGAKATAPLTGSKIERYANDHSSRDMAASSPPSRVEAYEALLSQGLRPAWLYTLYLDPSHAALLKTLYLPPSPILQLPSLHTLRNAATSEILKTTRRAVVSPLRLISDATDALRSLSALLSSDEWFFGRPEPALFDAEVFAYTYLILDQAFGWADGNALARCLAKFDNLVAHRRRLYDRCWPEARGGEAKQPRC</sequence>
<name>A0A9P8TVF3_9HYPO</name>
<dbReference type="InterPro" id="IPR050931">
    <property type="entry name" value="Mito_Protein_Transport_Metaxin"/>
</dbReference>
<evidence type="ECO:0000256" key="1">
    <source>
        <dbReference type="SAM" id="MobiDB-lite"/>
    </source>
</evidence>
<dbReference type="PANTHER" id="PTHR12289:SF44">
    <property type="entry name" value="OUTER MEMBRANE PROTEIN (SAM35), PUTATIVE (AFU_ORTHOLOGUE AFUA_1G13180)-RELATED"/>
    <property type="match status" value="1"/>
</dbReference>
<evidence type="ECO:0000313" key="5">
    <source>
        <dbReference type="Proteomes" id="UP000827724"/>
    </source>
</evidence>
<dbReference type="GO" id="GO:0001401">
    <property type="term" value="C:SAM complex"/>
    <property type="evidence" value="ECO:0007669"/>
    <property type="project" value="TreeGrafter"/>
</dbReference>
<dbReference type="PANTHER" id="PTHR12289">
    <property type="entry name" value="METAXIN RELATED"/>
    <property type="match status" value="1"/>
</dbReference>
<dbReference type="OrthoDB" id="198787at2759"/>
<dbReference type="InterPro" id="IPR012336">
    <property type="entry name" value="Thioredoxin-like_fold"/>
</dbReference>
<dbReference type="GO" id="GO:0007005">
    <property type="term" value="P:mitochondrion organization"/>
    <property type="evidence" value="ECO:0007669"/>
    <property type="project" value="TreeGrafter"/>
</dbReference>
<feature type="domain" description="Metaxin glutathione S-transferase" evidence="2">
    <location>
        <begin position="259"/>
        <end position="324"/>
    </location>
</feature>
<feature type="domain" description="Thioredoxin-like fold" evidence="3">
    <location>
        <begin position="106"/>
        <end position="208"/>
    </location>
</feature>
<comment type="caution">
    <text evidence="4">The sequence shown here is derived from an EMBL/GenBank/DDBJ whole genome shotgun (WGS) entry which is preliminary data.</text>
</comment>
<evidence type="ECO:0000259" key="3">
    <source>
        <dbReference type="Pfam" id="PF17172"/>
    </source>
</evidence>
<feature type="region of interest" description="Disordered" evidence="1">
    <location>
        <begin position="131"/>
        <end position="156"/>
    </location>
</feature>
<dbReference type="EMBL" id="JAIWOZ010000002">
    <property type="protein sequence ID" value="KAH6609501.1"/>
    <property type="molecule type" value="Genomic_DNA"/>
</dbReference>
<dbReference type="Pfam" id="PF17172">
    <property type="entry name" value="GST_N_4"/>
    <property type="match status" value="1"/>
</dbReference>
<reference evidence="4" key="1">
    <citation type="submission" date="2021-08" db="EMBL/GenBank/DDBJ databases">
        <title>Chromosome-Level Trichoderma cornu-damae using Hi-C Data.</title>
        <authorList>
            <person name="Kim C.S."/>
        </authorList>
    </citation>
    <scope>NUCLEOTIDE SEQUENCE</scope>
    <source>
        <strain evidence="4">KA19-0412C</strain>
    </source>
</reference>